<proteinExistence type="predicted"/>
<evidence type="ECO:0000313" key="1">
    <source>
        <dbReference type="EMBL" id="PQM36576.1"/>
    </source>
</evidence>
<dbReference type="AlphaFoldDB" id="A0A314UIH7"/>
<name>A0A314UIH7_PRUYE</name>
<protein>
    <submittedName>
        <fullName evidence="1">Uncharacterized protein</fullName>
    </submittedName>
</protein>
<keyword evidence="2" id="KW-1185">Reference proteome</keyword>
<gene>
    <name evidence="1" type="ORF">Pyn_40814</name>
</gene>
<evidence type="ECO:0000313" key="2">
    <source>
        <dbReference type="Proteomes" id="UP000250321"/>
    </source>
</evidence>
<organism evidence="1 2">
    <name type="scientific">Prunus yedoensis var. nudiflora</name>
    <dbReference type="NCBI Taxonomy" id="2094558"/>
    <lineage>
        <taxon>Eukaryota</taxon>
        <taxon>Viridiplantae</taxon>
        <taxon>Streptophyta</taxon>
        <taxon>Embryophyta</taxon>
        <taxon>Tracheophyta</taxon>
        <taxon>Spermatophyta</taxon>
        <taxon>Magnoliopsida</taxon>
        <taxon>eudicotyledons</taxon>
        <taxon>Gunneridae</taxon>
        <taxon>Pentapetalae</taxon>
        <taxon>rosids</taxon>
        <taxon>fabids</taxon>
        <taxon>Rosales</taxon>
        <taxon>Rosaceae</taxon>
        <taxon>Amygdaloideae</taxon>
        <taxon>Amygdaleae</taxon>
        <taxon>Prunus</taxon>
    </lineage>
</organism>
<accession>A0A314UIH7</accession>
<dbReference type="Proteomes" id="UP000250321">
    <property type="component" value="Unassembled WGS sequence"/>
</dbReference>
<reference evidence="1 2" key="1">
    <citation type="submission" date="2018-02" db="EMBL/GenBank/DDBJ databases">
        <title>Draft genome of wild Prunus yedoensis var. nudiflora.</title>
        <authorList>
            <person name="Baek S."/>
            <person name="Kim J.-H."/>
            <person name="Choi K."/>
            <person name="Kim G.-B."/>
            <person name="Cho A."/>
            <person name="Jang H."/>
            <person name="Shin C.-H."/>
            <person name="Yu H.-J."/>
            <person name="Mun J.-H."/>
        </authorList>
    </citation>
    <scope>NUCLEOTIDE SEQUENCE [LARGE SCALE GENOMIC DNA]</scope>
    <source>
        <strain evidence="2">cv. Jeju island</strain>
        <tissue evidence="1">Leaf</tissue>
    </source>
</reference>
<dbReference type="EMBL" id="PJQY01003535">
    <property type="protein sequence ID" value="PQM36576.1"/>
    <property type="molecule type" value="Genomic_DNA"/>
</dbReference>
<comment type="caution">
    <text evidence="1">The sequence shown here is derived from an EMBL/GenBank/DDBJ whole genome shotgun (WGS) entry which is preliminary data.</text>
</comment>
<sequence length="150" mass="15972">MQAESATAEEEVLEPSRKRLLLVLSKGKDEEEVPPGTTTDAEVVAAEAPAAEAAVVEASDAEAAVAEPPLVAPAGSPSVLTIVPSLADTAPIEPSPIVPCRPSGNVIRCPDHPCPCPRPSSHRARQSPRSLCLCYKFLHPRTRWLWPSLR</sequence>